<dbReference type="CDD" id="cd06127">
    <property type="entry name" value="DEDDh"/>
    <property type="match status" value="1"/>
</dbReference>
<dbReference type="Gene3D" id="3.30.420.10">
    <property type="entry name" value="Ribonuclease H-like superfamily/Ribonuclease H"/>
    <property type="match status" value="1"/>
</dbReference>
<feature type="domain" description="Exonuclease" evidence="1">
    <location>
        <begin position="41"/>
        <end position="206"/>
    </location>
</feature>
<keyword evidence="2" id="KW-0548">Nucleotidyltransferase</keyword>
<dbReference type="GO" id="GO:0003887">
    <property type="term" value="F:DNA-directed DNA polymerase activity"/>
    <property type="evidence" value="ECO:0007669"/>
    <property type="project" value="UniProtKB-EC"/>
</dbReference>
<dbReference type="InterPro" id="IPR012337">
    <property type="entry name" value="RNaseH-like_sf"/>
</dbReference>
<dbReference type="InterPro" id="IPR036397">
    <property type="entry name" value="RNaseH_sf"/>
</dbReference>
<dbReference type="AlphaFoldDB" id="A0A3B1AJ92"/>
<protein>
    <submittedName>
        <fullName evidence="2">DNA polymerase III polC-type</fullName>
        <ecNumber evidence="2">2.7.7.7</ecNumber>
    </submittedName>
</protein>
<gene>
    <name evidence="2" type="ORF">MNBD_GAMMA22-2507</name>
</gene>
<dbReference type="InterPro" id="IPR013520">
    <property type="entry name" value="Ribonucl_H"/>
</dbReference>
<dbReference type="NCBIfam" id="NF006615">
    <property type="entry name" value="PRK09182.1"/>
    <property type="match status" value="1"/>
</dbReference>
<name>A0A3B1AJ92_9ZZZZ</name>
<proteinExistence type="predicted"/>
<sequence>MEQDLIKQLEDTGNYHVIKRFEPVEFYHQVANPDSNIELRKCIFLDVETTGLSHNEDTVIELAMVPFEYDADGNIYNVLPAYNGFQDPGRPIPVKITELTGITDDMVKGQSLDMVKITEMLSDCVLVIAHNARFDRPFMEAVSDEFKEKYWACSIADVDWSAEGFGSSKLEFLAYQFKFFYEAHRAVIDCQIGIHILTQTLPKSGANAMQLLLSSARRTDFRLWAKGAPFDKKDELRKRGYRWANGDDGGFKAWYLDLPESELDTEYDYLSEYIFNRTISNLPTKKLTGKLRYSSRI</sequence>
<dbReference type="GO" id="GO:0003676">
    <property type="term" value="F:nucleic acid binding"/>
    <property type="evidence" value="ECO:0007669"/>
    <property type="project" value="InterPro"/>
</dbReference>
<dbReference type="Pfam" id="PF00929">
    <property type="entry name" value="RNase_T"/>
    <property type="match status" value="1"/>
</dbReference>
<dbReference type="FunFam" id="3.30.420.10:FF:000045">
    <property type="entry name" value="3'-5' exonuclease DinG"/>
    <property type="match status" value="1"/>
</dbReference>
<keyword evidence="2" id="KW-0808">Transferase</keyword>
<dbReference type="EMBL" id="UOFS01000037">
    <property type="protein sequence ID" value="VAW98439.1"/>
    <property type="molecule type" value="Genomic_DNA"/>
</dbReference>
<accession>A0A3B1AJ92</accession>
<dbReference type="SMART" id="SM00479">
    <property type="entry name" value="EXOIII"/>
    <property type="match status" value="1"/>
</dbReference>
<dbReference type="PANTHER" id="PTHR30231">
    <property type="entry name" value="DNA POLYMERASE III SUBUNIT EPSILON"/>
    <property type="match status" value="1"/>
</dbReference>
<dbReference type="PANTHER" id="PTHR30231:SF37">
    <property type="entry name" value="EXODEOXYRIBONUCLEASE 10"/>
    <property type="match status" value="1"/>
</dbReference>
<dbReference type="SUPFAM" id="SSF53098">
    <property type="entry name" value="Ribonuclease H-like"/>
    <property type="match status" value="1"/>
</dbReference>
<dbReference type="GO" id="GO:0045004">
    <property type="term" value="P:DNA replication proofreading"/>
    <property type="evidence" value="ECO:0007669"/>
    <property type="project" value="TreeGrafter"/>
</dbReference>
<dbReference type="GO" id="GO:0005829">
    <property type="term" value="C:cytosol"/>
    <property type="evidence" value="ECO:0007669"/>
    <property type="project" value="TreeGrafter"/>
</dbReference>
<evidence type="ECO:0000259" key="1">
    <source>
        <dbReference type="SMART" id="SM00479"/>
    </source>
</evidence>
<dbReference type="EC" id="2.7.7.7" evidence="2"/>
<dbReference type="GO" id="GO:0008408">
    <property type="term" value="F:3'-5' exonuclease activity"/>
    <property type="evidence" value="ECO:0007669"/>
    <property type="project" value="TreeGrafter"/>
</dbReference>
<evidence type="ECO:0000313" key="2">
    <source>
        <dbReference type="EMBL" id="VAW98439.1"/>
    </source>
</evidence>
<organism evidence="2">
    <name type="scientific">hydrothermal vent metagenome</name>
    <dbReference type="NCBI Taxonomy" id="652676"/>
    <lineage>
        <taxon>unclassified sequences</taxon>
        <taxon>metagenomes</taxon>
        <taxon>ecological metagenomes</taxon>
    </lineage>
</organism>
<reference evidence="2" key="1">
    <citation type="submission" date="2018-06" db="EMBL/GenBank/DDBJ databases">
        <authorList>
            <person name="Zhirakovskaya E."/>
        </authorList>
    </citation>
    <scope>NUCLEOTIDE SEQUENCE</scope>
</reference>